<evidence type="ECO:0000313" key="1">
    <source>
        <dbReference type="EMBL" id="PSB32807.1"/>
    </source>
</evidence>
<proteinExistence type="predicted"/>
<dbReference type="Proteomes" id="UP000239576">
    <property type="component" value="Unassembled WGS sequence"/>
</dbReference>
<comment type="caution">
    <text evidence="1">The sequence shown here is derived from an EMBL/GenBank/DDBJ whole genome shotgun (WGS) entry which is preliminary data.</text>
</comment>
<accession>A0A2T1EJ84</accession>
<dbReference type="AlphaFoldDB" id="A0A2T1EJ84"/>
<reference evidence="1 2" key="2">
    <citation type="submission" date="2018-03" db="EMBL/GenBank/DDBJ databases">
        <title>The ancient ancestry and fast evolution of plastids.</title>
        <authorList>
            <person name="Moore K.R."/>
            <person name="Magnabosco C."/>
            <person name="Momper L."/>
            <person name="Gold D.A."/>
            <person name="Bosak T."/>
            <person name="Fournier G.P."/>
        </authorList>
    </citation>
    <scope>NUCLEOTIDE SEQUENCE [LARGE SCALE GENOMIC DNA]</scope>
    <source>
        <strain evidence="1 2">ULC18</strain>
    </source>
</reference>
<name>A0A2T1EJ84_9CYAN</name>
<evidence type="ECO:0000313" key="2">
    <source>
        <dbReference type="Proteomes" id="UP000239576"/>
    </source>
</evidence>
<organism evidence="1 2">
    <name type="scientific">Stenomitos frigidus ULC18</name>
    <dbReference type="NCBI Taxonomy" id="2107698"/>
    <lineage>
        <taxon>Bacteria</taxon>
        <taxon>Bacillati</taxon>
        <taxon>Cyanobacteriota</taxon>
        <taxon>Cyanophyceae</taxon>
        <taxon>Leptolyngbyales</taxon>
        <taxon>Leptolyngbyaceae</taxon>
        <taxon>Stenomitos</taxon>
    </lineage>
</organism>
<sequence length="253" mass="29260">MPNTESSFLESRRNIRKLKTVVNVLEETINILEEALEASPHLGALIPDPEQWLQLWVDHIDSFRASIRDYYFLLKQSSLVPQQVALINNSLHAYSTQVTQYVQLVQACCLSLLSDGGEDCFTQIEDRINRLNESLSHLAELADVSLIKTRLTEFREMVLHIEHLIDAQSSRILEKPINLSAEKLDDYRQLVTFLQVHIITWEGELAFYEEELNHLPLSVDRSLDAPEQIRNFMADLGEYIRLVQKIYRNLLEG</sequence>
<reference evidence="2" key="1">
    <citation type="submission" date="2018-02" db="EMBL/GenBank/DDBJ databases">
        <authorList>
            <person name="Moore K."/>
            <person name="Momper L."/>
        </authorList>
    </citation>
    <scope>NUCLEOTIDE SEQUENCE [LARGE SCALE GENOMIC DNA]</scope>
    <source>
        <strain evidence="2">ULC18</strain>
    </source>
</reference>
<protein>
    <submittedName>
        <fullName evidence="1">Uncharacterized protein</fullName>
    </submittedName>
</protein>
<gene>
    <name evidence="1" type="ORF">C7B82_05030</name>
</gene>
<keyword evidence="2" id="KW-1185">Reference proteome</keyword>
<dbReference type="RefSeq" id="WP_106255222.1">
    <property type="nucleotide sequence ID" value="NZ_CAWNSW010000074.1"/>
</dbReference>
<dbReference type="EMBL" id="PVWK01000025">
    <property type="protein sequence ID" value="PSB32807.1"/>
    <property type="molecule type" value="Genomic_DNA"/>
</dbReference>